<reference evidence="1" key="1">
    <citation type="submission" date="2014-09" db="EMBL/GenBank/DDBJ databases">
        <authorList>
            <person name="Magalhaes I.L.F."/>
            <person name="Oliveira U."/>
            <person name="Santos F.R."/>
            <person name="Vidigal T.H.D.A."/>
            <person name="Brescovit A.D."/>
            <person name="Santos A.J."/>
        </authorList>
    </citation>
    <scope>NUCLEOTIDE SEQUENCE</scope>
    <source>
        <tissue evidence="1">Shoot tissue taken approximately 20 cm above the soil surface</tissue>
    </source>
</reference>
<protein>
    <submittedName>
        <fullName evidence="1">Uncharacterized protein</fullName>
    </submittedName>
</protein>
<evidence type="ECO:0000313" key="1">
    <source>
        <dbReference type="EMBL" id="JAE39824.1"/>
    </source>
</evidence>
<reference evidence="1" key="2">
    <citation type="journal article" date="2015" name="Data Brief">
        <title>Shoot transcriptome of the giant reed, Arundo donax.</title>
        <authorList>
            <person name="Barrero R.A."/>
            <person name="Guerrero F.D."/>
            <person name="Moolhuijzen P."/>
            <person name="Goolsby J.A."/>
            <person name="Tidwell J."/>
            <person name="Bellgard S.E."/>
            <person name="Bellgard M.I."/>
        </authorList>
    </citation>
    <scope>NUCLEOTIDE SEQUENCE</scope>
    <source>
        <tissue evidence="1">Shoot tissue taken approximately 20 cm above the soil surface</tissue>
    </source>
</reference>
<accession>A0A0A9HVJ0</accession>
<dbReference type="EMBL" id="GBRH01158072">
    <property type="protein sequence ID" value="JAE39824.1"/>
    <property type="molecule type" value="Transcribed_RNA"/>
</dbReference>
<dbReference type="AlphaFoldDB" id="A0A0A9HVJ0"/>
<name>A0A0A9HVJ0_ARUDO</name>
<proteinExistence type="predicted"/>
<sequence>MNNRRDMAQLNNKNVISYAKPTTLPQMNHHYYWE</sequence>
<organism evidence="1">
    <name type="scientific">Arundo donax</name>
    <name type="common">Giant reed</name>
    <name type="synonym">Donax arundinaceus</name>
    <dbReference type="NCBI Taxonomy" id="35708"/>
    <lineage>
        <taxon>Eukaryota</taxon>
        <taxon>Viridiplantae</taxon>
        <taxon>Streptophyta</taxon>
        <taxon>Embryophyta</taxon>
        <taxon>Tracheophyta</taxon>
        <taxon>Spermatophyta</taxon>
        <taxon>Magnoliopsida</taxon>
        <taxon>Liliopsida</taxon>
        <taxon>Poales</taxon>
        <taxon>Poaceae</taxon>
        <taxon>PACMAD clade</taxon>
        <taxon>Arundinoideae</taxon>
        <taxon>Arundineae</taxon>
        <taxon>Arundo</taxon>
    </lineage>
</organism>